<organism evidence="1">
    <name type="scientific">Culex pipiens</name>
    <name type="common">House mosquito</name>
    <dbReference type="NCBI Taxonomy" id="7175"/>
    <lineage>
        <taxon>Eukaryota</taxon>
        <taxon>Metazoa</taxon>
        <taxon>Ecdysozoa</taxon>
        <taxon>Arthropoda</taxon>
        <taxon>Hexapoda</taxon>
        <taxon>Insecta</taxon>
        <taxon>Pterygota</taxon>
        <taxon>Neoptera</taxon>
        <taxon>Endopterygota</taxon>
        <taxon>Diptera</taxon>
        <taxon>Nematocera</taxon>
        <taxon>Culicoidea</taxon>
        <taxon>Culicidae</taxon>
        <taxon>Culicinae</taxon>
        <taxon>Culicini</taxon>
        <taxon>Culex</taxon>
        <taxon>Culex</taxon>
    </lineage>
</organism>
<proteinExistence type="predicted"/>
<dbReference type="AlphaFoldDB" id="A0A8D8K3P4"/>
<accession>A0A8D8K3P4</accession>
<dbReference type="EMBL" id="HBUE01205812">
    <property type="protein sequence ID" value="CAG6531850.1"/>
    <property type="molecule type" value="Transcribed_RNA"/>
</dbReference>
<name>A0A8D8K3P4_CULPI</name>
<sequence>MRNSIDEPFSVVMIAAELLVKQKIPRCQLVCMVDVKWTARNASKPATAAENKLIRISGPFSCVDHSLLPVDSCYDKLNAKKWLPGLLLRGDPFNIFLSSLELQLVAE</sequence>
<protein>
    <submittedName>
        <fullName evidence="1">(northern house mosquito) hypothetical protein</fullName>
    </submittedName>
</protein>
<dbReference type="EMBL" id="HBUE01312116">
    <property type="protein sequence ID" value="CAG6583714.1"/>
    <property type="molecule type" value="Transcribed_RNA"/>
</dbReference>
<evidence type="ECO:0000313" key="1">
    <source>
        <dbReference type="EMBL" id="CAG6583714.1"/>
    </source>
</evidence>
<reference evidence="1" key="1">
    <citation type="submission" date="2021-05" db="EMBL/GenBank/DDBJ databases">
        <authorList>
            <person name="Alioto T."/>
            <person name="Alioto T."/>
            <person name="Gomez Garrido J."/>
        </authorList>
    </citation>
    <scope>NUCLEOTIDE SEQUENCE</scope>
</reference>